<dbReference type="OrthoDB" id="2020115at2759"/>
<gene>
    <name evidence="1" type="ORF">MUK42_35464</name>
</gene>
<dbReference type="Proteomes" id="UP001055439">
    <property type="component" value="Chromosome 7"/>
</dbReference>
<dbReference type="AlphaFoldDB" id="A0A9E7GPL4"/>
<protein>
    <submittedName>
        <fullName evidence="1">Uncharacterized protein</fullName>
    </submittedName>
</protein>
<name>A0A9E7GPL4_9LILI</name>
<evidence type="ECO:0000313" key="2">
    <source>
        <dbReference type="Proteomes" id="UP001055439"/>
    </source>
</evidence>
<accession>A0A9E7GPL4</accession>
<keyword evidence="2" id="KW-1185">Reference proteome</keyword>
<sequence>MTYVVLKGYPYNPIDYVRPAVAMESGKVYRKFSFFYYILY</sequence>
<evidence type="ECO:0000313" key="1">
    <source>
        <dbReference type="EMBL" id="URE18585.1"/>
    </source>
</evidence>
<organism evidence="1 2">
    <name type="scientific">Musa troglodytarum</name>
    <name type="common">fe'i banana</name>
    <dbReference type="NCBI Taxonomy" id="320322"/>
    <lineage>
        <taxon>Eukaryota</taxon>
        <taxon>Viridiplantae</taxon>
        <taxon>Streptophyta</taxon>
        <taxon>Embryophyta</taxon>
        <taxon>Tracheophyta</taxon>
        <taxon>Spermatophyta</taxon>
        <taxon>Magnoliopsida</taxon>
        <taxon>Liliopsida</taxon>
        <taxon>Zingiberales</taxon>
        <taxon>Musaceae</taxon>
        <taxon>Musa</taxon>
    </lineage>
</organism>
<proteinExistence type="predicted"/>
<reference evidence="1" key="1">
    <citation type="submission" date="2022-05" db="EMBL/GenBank/DDBJ databases">
        <title>The Musa troglodytarum L. genome provides insights into the mechanism of non-climacteric behaviour and enrichment of carotenoids.</title>
        <authorList>
            <person name="Wang J."/>
        </authorList>
    </citation>
    <scope>NUCLEOTIDE SEQUENCE</scope>
    <source>
        <tissue evidence="1">Leaf</tissue>
    </source>
</reference>
<dbReference type="EMBL" id="CP097509">
    <property type="protein sequence ID" value="URE18585.1"/>
    <property type="molecule type" value="Genomic_DNA"/>
</dbReference>